<protein>
    <submittedName>
        <fullName evidence="2">PaaX family transcriptional regulator</fullName>
    </submittedName>
</protein>
<reference evidence="2 3" key="1">
    <citation type="submission" date="2018-07" db="EMBL/GenBank/DDBJ databases">
        <title>Genome sequencing of Moraxellaceae gen. HYN0046.</title>
        <authorList>
            <person name="Kim M."/>
            <person name="Yi H."/>
        </authorList>
    </citation>
    <scope>NUCLEOTIDE SEQUENCE [LARGE SCALE GENOMIC DNA]</scope>
    <source>
        <strain evidence="2 3">HYN0046</strain>
    </source>
</reference>
<dbReference type="AlphaFoldDB" id="A0A345P9X4"/>
<dbReference type="Pfam" id="PF08223">
    <property type="entry name" value="PaaX_C"/>
    <property type="match status" value="1"/>
</dbReference>
<gene>
    <name evidence="2" type="ORF">HYN46_15290</name>
</gene>
<dbReference type="Gene3D" id="1.10.10.10">
    <property type="entry name" value="Winged helix-like DNA-binding domain superfamily/Winged helix DNA-binding domain"/>
    <property type="match status" value="1"/>
</dbReference>
<keyword evidence="3" id="KW-1185">Reference proteome</keyword>
<dbReference type="PANTHER" id="PTHR30319:SF1">
    <property type="entry name" value="TRANSCRIPTIONAL REPRESSOR PAAX"/>
    <property type="match status" value="1"/>
</dbReference>
<dbReference type="InterPro" id="IPR036388">
    <property type="entry name" value="WH-like_DNA-bd_sf"/>
</dbReference>
<evidence type="ECO:0000313" key="3">
    <source>
        <dbReference type="Proteomes" id="UP000253940"/>
    </source>
</evidence>
<organism evidence="2 3">
    <name type="scientific">Aquirhabdus parva</name>
    <dbReference type="NCBI Taxonomy" id="2283318"/>
    <lineage>
        <taxon>Bacteria</taxon>
        <taxon>Pseudomonadati</taxon>
        <taxon>Pseudomonadota</taxon>
        <taxon>Gammaproteobacteria</taxon>
        <taxon>Moraxellales</taxon>
        <taxon>Moraxellaceae</taxon>
        <taxon>Aquirhabdus</taxon>
    </lineage>
</organism>
<accession>A0A345P9X4</accession>
<dbReference type="Gene3D" id="3.30.70.2650">
    <property type="match status" value="1"/>
</dbReference>
<proteinExistence type="predicted"/>
<dbReference type="PANTHER" id="PTHR30319">
    <property type="entry name" value="PHENYLACETIC ACID REGULATOR-RELATED TRANSCRIPTIONAL REPRESSOR"/>
    <property type="match status" value="1"/>
</dbReference>
<name>A0A345P9X4_9GAMM</name>
<dbReference type="InterPro" id="IPR013225">
    <property type="entry name" value="PaaX_C"/>
</dbReference>
<sequence>MKITPRKLILDLLLAGDGQPLTSKEAVAACGLFQIGETSARVALTRLLADGLIKSVERGIYQLGPNAIELAGEIAAWRTIDRNVREWTGDYITVFTATLGRTDRTALVRRERALKMLGFRELDKGYYIRPNNIGTDLNPIIEKLRNLGLEQSAIVATSDHFETAVEAQINRLWDGKALTKSYAALSKKLENWIAHADQLDLETAAQESLILGRSAIHQVVFDPLLPLPWVDPDVRNQFFAVVRHFDQVGKVIWLKLRQNGFIPN</sequence>
<dbReference type="Proteomes" id="UP000253940">
    <property type="component" value="Chromosome"/>
</dbReference>
<evidence type="ECO:0000313" key="2">
    <source>
        <dbReference type="EMBL" id="AXI04083.1"/>
    </source>
</evidence>
<evidence type="ECO:0000259" key="1">
    <source>
        <dbReference type="Pfam" id="PF08223"/>
    </source>
</evidence>
<feature type="domain" description="Transcriptional repressor PaaX-like C-terminal" evidence="1">
    <location>
        <begin position="173"/>
        <end position="248"/>
    </location>
</feature>
<dbReference type="KEGG" id="mbah:HYN46_15290"/>
<dbReference type="EMBL" id="CP031222">
    <property type="protein sequence ID" value="AXI04083.1"/>
    <property type="molecule type" value="Genomic_DNA"/>
</dbReference>
<dbReference type="RefSeq" id="WP_114900191.1">
    <property type="nucleotide sequence ID" value="NZ_CP031222.1"/>
</dbReference>
<dbReference type="OrthoDB" id="6380574at2"/>
<dbReference type="GO" id="GO:0006351">
    <property type="term" value="P:DNA-templated transcription"/>
    <property type="evidence" value="ECO:0007669"/>
    <property type="project" value="TreeGrafter"/>
</dbReference>